<protein>
    <submittedName>
        <fullName evidence="4">Lysophospholipase</fullName>
    </submittedName>
</protein>
<feature type="signal peptide" evidence="2">
    <location>
        <begin position="1"/>
        <end position="19"/>
    </location>
</feature>
<dbReference type="Gene3D" id="3.40.50.1820">
    <property type="entry name" value="alpha/beta hydrolase"/>
    <property type="match status" value="1"/>
</dbReference>
<accession>A0ABT3CQQ8</accession>
<dbReference type="PANTHER" id="PTHR22946">
    <property type="entry name" value="DIENELACTONE HYDROLASE DOMAIN-CONTAINING PROTEIN-RELATED"/>
    <property type="match status" value="1"/>
</dbReference>
<name>A0ABT3CQQ8_9BACT</name>
<evidence type="ECO:0000313" key="4">
    <source>
        <dbReference type="EMBL" id="MCV9386030.1"/>
    </source>
</evidence>
<keyword evidence="5" id="KW-1185">Reference proteome</keyword>
<dbReference type="InterPro" id="IPR022742">
    <property type="entry name" value="Hydrolase_4"/>
</dbReference>
<dbReference type="EMBL" id="JAOYOD010000001">
    <property type="protein sequence ID" value="MCV9386030.1"/>
    <property type="molecule type" value="Genomic_DNA"/>
</dbReference>
<sequence length="254" mass="28138">MIKQSLSIILVLFTLNSQASERVTFKAEDGVEVVADLHMAHPKTAPMIVLFHQAGWSRGEYLEIAPTLNRLGYNCLAVDLRSGNLVNGVRNETNKNARALMRETQYVDAYQDIAAAVEYSRAMTSNKLILWGSSYSSALVIKYAGDNPGKAQAVLSFSPGEYFRSQGKPGDWIKQSTVNINCPVFIASARNEIANWQAIYDAISASGKMNFTPSETLGNHGSSALWVRQTDHKEYWEAVVAFLKSLEPPRDTEE</sequence>
<proteinExistence type="predicted"/>
<organism evidence="4 5">
    <name type="scientific">Reichenbachiella ulvae</name>
    <dbReference type="NCBI Taxonomy" id="2980104"/>
    <lineage>
        <taxon>Bacteria</taxon>
        <taxon>Pseudomonadati</taxon>
        <taxon>Bacteroidota</taxon>
        <taxon>Cytophagia</taxon>
        <taxon>Cytophagales</taxon>
        <taxon>Reichenbachiellaceae</taxon>
        <taxon>Reichenbachiella</taxon>
    </lineage>
</organism>
<gene>
    <name evidence="4" type="ORF">N7U62_05110</name>
</gene>
<evidence type="ECO:0000256" key="2">
    <source>
        <dbReference type="SAM" id="SignalP"/>
    </source>
</evidence>
<comment type="caution">
    <text evidence="4">The sequence shown here is derived from an EMBL/GenBank/DDBJ whole genome shotgun (WGS) entry which is preliminary data.</text>
</comment>
<dbReference type="Pfam" id="PF12146">
    <property type="entry name" value="Hydrolase_4"/>
    <property type="match status" value="1"/>
</dbReference>
<feature type="chain" id="PRO_5045563995" evidence="2">
    <location>
        <begin position="20"/>
        <end position="254"/>
    </location>
</feature>
<evidence type="ECO:0000256" key="1">
    <source>
        <dbReference type="ARBA" id="ARBA00022801"/>
    </source>
</evidence>
<dbReference type="PANTHER" id="PTHR22946:SF9">
    <property type="entry name" value="POLYKETIDE TRANSFERASE AF380"/>
    <property type="match status" value="1"/>
</dbReference>
<keyword evidence="2" id="KW-0732">Signal</keyword>
<feature type="domain" description="Serine aminopeptidase S33" evidence="3">
    <location>
        <begin position="46"/>
        <end position="160"/>
    </location>
</feature>
<reference evidence="4 5" key="1">
    <citation type="submission" date="2022-10" db="EMBL/GenBank/DDBJ databases">
        <title>Comparative genomics and taxonomic characterization of three novel marine species of genus Reichenbachiella exhibiting antioxidant and polysaccharide degradation activities.</title>
        <authorList>
            <person name="Muhammad N."/>
            <person name="Lee Y.-J."/>
            <person name="Ko J."/>
            <person name="Kim S.-G."/>
        </authorList>
    </citation>
    <scope>NUCLEOTIDE SEQUENCE [LARGE SCALE GENOMIC DNA]</scope>
    <source>
        <strain evidence="4 5">ABR2-5</strain>
    </source>
</reference>
<keyword evidence="1" id="KW-0378">Hydrolase</keyword>
<evidence type="ECO:0000313" key="5">
    <source>
        <dbReference type="Proteomes" id="UP001300692"/>
    </source>
</evidence>
<dbReference type="Proteomes" id="UP001300692">
    <property type="component" value="Unassembled WGS sequence"/>
</dbReference>
<dbReference type="RefSeq" id="WP_264136816.1">
    <property type="nucleotide sequence ID" value="NZ_JAOYOD010000001.1"/>
</dbReference>
<dbReference type="InterPro" id="IPR029058">
    <property type="entry name" value="AB_hydrolase_fold"/>
</dbReference>
<dbReference type="InterPro" id="IPR050261">
    <property type="entry name" value="FrsA_esterase"/>
</dbReference>
<evidence type="ECO:0000259" key="3">
    <source>
        <dbReference type="Pfam" id="PF12146"/>
    </source>
</evidence>
<dbReference type="SUPFAM" id="SSF53474">
    <property type="entry name" value="alpha/beta-Hydrolases"/>
    <property type="match status" value="1"/>
</dbReference>